<reference evidence="2 3" key="1">
    <citation type="journal article" date="2015" name="Int. J. Syst. Evol. Microbiol.">
        <title>Sporolactobacillus shoreae sp. nov. and Sporolactobacillus spathodeae sp. nov., two spore-forming lactic acid bacteria isolated from tree barks in Thailand.</title>
        <authorList>
            <person name="Thamacharoensuk T."/>
            <person name="Kitahara M."/>
            <person name="Ohkuma M."/>
            <person name="Thongchul N."/>
            <person name="Tanasupawat S."/>
        </authorList>
    </citation>
    <scope>NUCLEOTIDE SEQUENCE [LARGE SCALE GENOMIC DNA]</scope>
    <source>
        <strain evidence="2 3">BK92</strain>
    </source>
</reference>
<keyword evidence="1" id="KW-0812">Transmembrane</keyword>
<feature type="transmembrane region" description="Helical" evidence="1">
    <location>
        <begin position="85"/>
        <end position="108"/>
    </location>
</feature>
<dbReference type="InterPro" id="IPR007313">
    <property type="entry name" value="FxsA"/>
</dbReference>
<feature type="transmembrane region" description="Helical" evidence="1">
    <location>
        <begin position="12"/>
        <end position="30"/>
    </location>
</feature>
<comment type="caution">
    <text evidence="2">The sequence shown here is derived from an EMBL/GenBank/DDBJ whole genome shotgun (WGS) entry which is preliminary data.</text>
</comment>
<feature type="transmembrane region" description="Helical" evidence="1">
    <location>
        <begin position="37"/>
        <end position="54"/>
    </location>
</feature>
<evidence type="ECO:0000313" key="2">
    <source>
        <dbReference type="EMBL" id="TGA99264.1"/>
    </source>
</evidence>
<dbReference type="OrthoDB" id="9792788at2"/>
<keyword evidence="3" id="KW-1185">Reference proteome</keyword>
<dbReference type="Pfam" id="PF04186">
    <property type="entry name" value="FxsA"/>
    <property type="match status" value="1"/>
</dbReference>
<dbReference type="PANTHER" id="PTHR35335:SF1">
    <property type="entry name" value="UPF0716 PROTEIN FXSA"/>
    <property type="match status" value="1"/>
</dbReference>
<proteinExistence type="predicted"/>
<accession>A0A4Z0GR47</accession>
<keyword evidence="1" id="KW-0472">Membrane</keyword>
<dbReference type="AlphaFoldDB" id="A0A4Z0GR47"/>
<dbReference type="NCBIfam" id="NF008528">
    <property type="entry name" value="PRK11463.1-2"/>
    <property type="match status" value="1"/>
</dbReference>
<dbReference type="GO" id="GO:0016020">
    <property type="term" value="C:membrane"/>
    <property type="evidence" value="ECO:0007669"/>
    <property type="project" value="InterPro"/>
</dbReference>
<protein>
    <submittedName>
        <fullName evidence="2">FxsA family protein</fullName>
    </submittedName>
</protein>
<organism evidence="2 3">
    <name type="scientific">Sporolactobacillus shoreae</name>
    <dbReference type="NCBI Taxonomy" id="1465501"/>
    <lineage>
        <taxon>Bacteria</taxon>
        <taxon>Bacillati</taxon>
        <taxon>Bacillota</taxon>
        <taxon>Bacilli</taxon>
        <taxon>Bacillales</taxon>
        <taxon>Sporolactobacillaceae</taxon>
        <taxon>Sporolactobacillus</taxon>
    </lineage>
</organism>
<evidence type="ECO:0000313" key="3">
    <source>
        <dbReference type="Proteomes" id="UP000298347"/>
    </source>
</evidence>
<dbReference type="EMBL" id="SRJD01000004">
    <property type="protein sequence ID" value="TGA99264.1"/>
    <property type="molecule type" value="Genomic_DNA"/>
</dbReference>
<dbReference type="RefSeq" id="WP_135347819.1">
    <property type="nucleotide sequence ID" value="NZ_SRJD01000004.1"/>
</dbReference>
<dbReference type="Proteomes" id="UP000298347">
    <property type="component" value="Unassembled WGS sequence"/>
</dbReference>
<dbReference type="PANTHER" id="PTHR35335">
    <property type="entry name" value="UPF0716 PROTEIN FXSA"/>
    <property type="match status" value="1"/>
</dbReference>
<keyword evidence="1" id="KW-1133">Transmembrane helix</keyword>
<gene>
    <name evidence="2" type="ORF">E4665_05650</name>
</gene>
<sequence>MNRYWVEWSRKFWIWFLIYVLAEISLLIWVGRQFGVLNTLLLLLISAILGIWTVRKQGFSILQKIRDDLSERRIPGNPLLDGLCLILGGFLFVIPGFISDAAGLLLLIPRLRVCMRKKFIIWIQNRISQGNDTFIFFRKRI</sequence>
<name>A0A4Z0GR47_9BACL</name>
<evidence type="ECO:0000256" key="1">
    <source>
        <dbReference type="SAM" id="Phobius"/>
    </source>
</evidence>